<organism evidence="2 3">
    <name type="scientific">Trypanosoma cruzi</name>
    <dbReference type="NCBI Taxonomy" id="5693"/>
    <lineage>
        <taxon>Eukaryota</taxon>
        <taxon>Discoba</taxon>
        <taxon>Euglenozoa</taxon>
        <taxon>Kinetoplastea</taxon>
        <taxon>Metakinetoplastina</taxon>
        <taxon>Trypanosomatida</taxon>
        <taxon>Trypanosomatidae</taxon>
        <taxon>Trypanosoma</taxon>
        <taxon>Schizotrypanum</taxon>
    </lineage>
</organism>
<dbReference type="VEuPathDB" id="TriTrypDB:ECC02_007460"/>
<dbReference type="InterPro" id="IPR011992">
    <property type="entry name" value="EF-hand-dom_pair"/>
</dbReference>
<reference evidence="2 3" key="1">
    <citation type="journal article" date="2018" name="Microb. Genom.">
        <title>Expanding an expanded genome: long-read sequencing of Trypanosoma cruzi.</title>
        <authorList>
            <person name="Berna L."/>
            <person name="Rodriguez M."/>
            <person name="Chiribao M.L."/>
            <person name="Parodi-Talice A."/>
            <person name="Pita S."/>
            <person name="Rijo G."/>
            <person name="Alvarez-Valin F."/>
            <person name="Robello C."/>
        </authorList>
    </citation>
    <scope>NUCLEOTIDE SEQUENCE [LARGE SCALE GENOMIC DNA]</scope>
    <source>
        <strain evidence="2 3">TCC</strain>
    </source>
</reference>
<dbReference type="SMR" id="A0A2V2WI32"/>
<comment type="caution">
    <text evidence="2">The sequence shown here is derived from an EMBL/GenBank/DDBJ whole genome shotgun (WGS) entry which is preliminary data.</text>
</comment>
<proteinExistence type="predicted"/>
<gene>
    <name evidence="2" type="ORF">C3747_92g54</name>
</gene>
<accession>A0A2V2WI32</accession>
<dbReference type="VEuPathDB" id="TriTrypDB:BCY84_07002"/>
<dbReference type="VEuPathDB" id="TriTrypDB:TCSYLVIO_001806"/>
<dbReference type="VEuPathDB" id="TriTrypDB:C3747_92g54"/>
<dbReference type="Proteomes" id="UP000246078">
    <property type="component" value="Unassembled WGS sequence"/>
</dbReference>
<dbReference type="VEuPathDB" id="TriTrypDB:Tc_MARK_207"/>
<sequence length="215" mass="23119">MPISPAEAFEERHLQRDDGDKVIPPSLALVAALESGYRFKLSSIEEATDSARYPGFLTKDEFVSLCEKNPNNCLDARMMAKHVSVLAPNGLFTRVSLQEIAAKTGSSQDALSADEIDALFDVLDRENTGSIPAERLMEAMYGDEGRVALGKQRKEYAAAKAEEERQRALRDAAAAAAAAAPKESVPAAAAPKKEEPTPPPPPPPPQQKKKAMCGC</sequence>
<dbReference type="VEuPathDB" id="TriTrypDB:C4B63_49g56"/>
<dbReference type="OMA" id="FMSAEDM"/>
<dbReference type="VEuPathDB" id="TriTrypDB:TcCLB.508323.100"/>
<dbReference type="OrthoDB" id="9989112at2759"/>
<dbReference type="VEuPathDB" id="TriTrypDB:TcG_08379"/>
<dbReference type="VEuPathDB" id="TriTrypDB:TcCL_NonESM00433"/>
<dbReference type="AlphaFoldDB" id="A0A2V2WI32"/>
<dbReference type="SUPFAM" id="SSF47473">
    <property type="entry name" value="EF-hand"/>
    <property type="match status" value="1"/>
</dbReference>
<dbReference type="EMBL" id="PRFC01000092">
    <property type="protein sequence ID" value="PWV08231.1"/>
    <property type="molecule type" value="Genomic_DNA"/>
</dbReference>
<protein>
    <submittedName>
        <fullName evidence="2">Putative I/6 autoantigen</fullName>
    </submittedName>
</protein>
<feature type="compositionally biased region" description="Low complexity" evidence="1">
    <location>
        <begin position="171"/>
        <end position="190"/>
    </location>
</feature>
<evidence type="ECO:0000313" key="2">
    <source>
        <dbReference type="EMBL" id="PWV08231.1"/>
    </source>
</evidence>
<evidence type="ECO:0000313" key="3">
    <source>
        <dbReference type="Proteomes" id="UP000246078"/>
    </source>
</evidence>
<dbReference type="VEuPathDB" id="TriTrypDB:TcBrA4_0094380"/>
<name>A0A2V2WI32_TRYCR</name>
<dbReference type="VEuPathDB" id="TriTrypDB:TcCLB.511825.80"/>
<feature type="region of interest" description="Disordered" evidence="1">
    <location>
        <begin position="167"/>
        <end position="215"/>
    </location>
</feature>
<evidence type="ECO:0000256" key="1">
    <source>
        <dbReference type="SAM" id="MobiDB-lite"/>
    </source>
</evidence>
<feature type="compositionally biased region" description="Pro residues" evidence="1">
    <location>
        <begin position="197"/>
        <end position="206"/>
    </location>
</feature>